<dbReference type="GO" id="GO:0022857">
    <property type="term" value="F:transmembrane transporter activity"/>
    <property type="evidence" value="ECO:0007669"/>
    <property type="project" value="InterPro"/>
</dbReference>
<feature type="domain" description="Major facilitator superfamily (MFS) profile" evidence="7">
    <location>
        <begin position="5"/>
        <end position="510"/>
    </location>
</feature>
<feature type="transmembrane region" description="Helical" evidence="6">
    <location>
        <begin position="133"/>
        <end position="154"/>
    </location>
</feature>
<dbReference type="Gene3D" id="1.20.1250.20">
    <property type="entry name" value="MFS general substrate transporter like domains"/>
    <property type="match status" value="1"/>
</dbReference>
<proteinExistence type="predicted"/>
<feature type="transmembrane region" description="Helical" evidence="6">
    <location>
        <begin position="7"/>
        <end position="30"/>
    </location>
</feature>
<feature type="transmembrane region" description="Helical" evidence="6">
    <location>
        <begin position="354"/>
        <end position="374"/>
    </location>
</feature>
<keyword evidence="4 6" id="KW-1133">Transmembrane helix</keyword>
<dbReference type="Proteomes" id="UP000823883">
    <property type="component" value="Unassembled WGS sequence"/>
</dbReference>
<reference evidence="8" key="1">
    <citation type="journal article" date="2021" name="PeerJ">
        <title>Extensive microbial diversity within the chicken gut microbiome revealed by metagenomics and culture.</title>
        <authorList>
            <person name="Gilroy R."/>
            <person name="Ravi A."/>
            <person name="Getino M."/>
            <person name="Pursley I."/>
            <person name="Horton D.L."/>
            <person name="Alikhan N.F."/>
            <person name="Baker D."/>
            <person name="Gharbi K."/>
            <person name="Hall N."/>
            <person name="Watson M."/>
            <person name="Adriaenssens E.M."/>
            <person name="Foster-Nyarko E."/>
            <person name="Jarju S."/>
            <person name="Secka A."/>
            <person name="Antonio M."/>
            <person name="Oren A."/>
            <person name="Chaudhuri R.R."/>
            <person name="La Ragione R."/>
            <person name="Hildebrand F."/>
            <person name="Pallen M.J."/>
        </authorList>
    </citation>
    <scope>NUCLEOTIDE SEQUENCE</scope>
    <source>
        <strain evidence="8">CHK183-5548</strain>
    </source>
</reference>
<evidence type="ECO:0000256" key="5">
    <source>
        <dbReference type="ARBA" id="ARBA00023136"/>
    </source>
</evidence>
<feature type="transmembrane region" description="Helical" evidence="6">
    <location>
        <begin position="329"/>
        <end position="348"/>
    </location>
</feature>
<dbReference type="InterPro" id="IPR036259">
    <property type="entry name" value="MFS_trans_sf"/>
</dbReference>
<dbReference type="Gene3D" id="1.20.1720.10">
    <property type="entry name" value="Multidrug resistance protein D"/>
    <property type="match status" value="1"/>
</dbReference>
<dbReference type="PRINTS" id="PR01036">
    <property type="entry name" value="TCRTETB"/>
</dbReference>
<feature type="transmembrane region" description="Helical" evidence="6">
    <location>
        <begin position="221"/>
        <end position="242"/>
    </location>
</feature>
<evidence type="ECO:0000256" key="1">
    <source>
        <dbReference type="ARBA" id="ARBA00004651"/>
    </source>
</evidence>
<dbReference type="AlphaFoldDB" id="A0A9D2T6P2"/>
<dbReference type="PANTHER" id="PTHR23501:SF197">
    <property type="entry name" value="COMD"/>
    <property type="match status" value="1"/>
</dbReference>
<evidence type="ECO:0000256" key="2">
    <source>
        <dbReference type="ARBA" id="ARBA00022448"/>
    </source>
</evidence>
<keyword evidence="5 6" id="KW-0472">Membrane</keyword>
<evidence type="ECO:0000256" key="3">
    <source>
        <dbReference type="ARBA" id="ARBA00022692"/>
    </source>
</evidence>
<dbReference type="PROSITE" id="PS50850">
    <property type="entry name" value="MFS"/>
    <property type="match status" value="1"/>
</dbReference>
<keyword evidence="3 6" id="KW-0812">Transmembrane</keyword>
<dbReference type="GO" id="GO:0005886">
    <property type="term" value="C:plasma membrane"/>
    <property type="evidence" value="ECO:0007669"/>
    <property type="project" value="UniProtKB-SubCell"/>
</dbReference>
<organism evidence="8 9">
    <name type="scientific">Candidatus Lachnoclostridium pullistercoris</name>
    <dbReference type="NCBI Taxonomy" id="2838632"/>
    <lineage>
        <taxon>Bacteria</taxon>
        <taxon>Bacillati</taxon>
        <taxon>Bacillota</taxon>
        <taxon>Clostridia</taxon>
        <taxon>Lachnospirales</taxon>
        <taxon>Lachnospiraceae</taxon>
    </lineage>
</organism>
<feature type="transmembrane region" description="Helical" evidence="6">
    <location>
        <begin position="42"/>
        <end position="61"/>
    </location>
</feature>
<dbReference type="SUPFAM" id="SSF103473">
    <property type="entry name" value="MFS general substrate transporter"/>
    <property type="match status" value="1"/>
</dbReference>
<evidence type="ECO:0000259" key="7">
    <source>
        <dbReference type="PROSITE" id="PS50850"/>
    </source>
</evidence>
<dbReference type="Pfam" id="PF07690">
    <property type="entry name" value="MFS_1"/>
    <property type="match status" value="1"/>
</dbReference>
<evidence type="ECO:0000313" key="9">
    <source>
        <dbReference type="Proteomes" id="UP000823883"/>
    </source>
</evidence>
<dbReference type="InterPro" id="IPR020846">
    <property type="entry name" value="MFS_dom"/>
</dbReference>
<keyword evidence="2" id="KW-0813">Transport</keyword>
<accession>A0A9D2T6P2</accession>
<evidence type="ECO:0000313" key="8">
    <source>
        <dbReference type="EMBL" id="HJC47639.1"/>
    </source>
</evidence>
<feature type="transmembrane region" description="Helical" evidence="6">
    <location>
        <begin position="160"/>
        <end position="180"/>
    </location>
</feature>
<feature type="transmembrane region" description="Helical" evidence="6">
    <location>
        <begin position="263"/>
        <end position="284"/>
    </location>
</feature>
<comment type="subcellular location">
    <subcellularLocation>
        <location evidence="1">Cell membrane</location>
        <topology evidence="1">Multi-pass membrane protein</topology>
    </subcellularLocation>
</comment>
<dbReference type="PANTHER" id="PTHR23501">
    <property type="entry name" value="MAJOR FACILITATOR SUPERFAMILY"/>
    <property type="match status" value="1"/>
</dbReference>
<protein>
    <submittedName>
        <fullName evidence="8">MFS transporter</fullName>
    </submittedName>
</protein>
<reference evidence="8" key="2">
    <citation type="submission" date="2021-04" db="EMBL/GenBank/DDBJ databases">
        <authorList>
            <person name="Gilroy R."/>
        </authorList>
    </citation>
    <scope>NUCLEOTIDE SEQUENCE</scope>
    <source>
        <strain evidence="8">CHK183-5548</strain>
    </source>
</reference>
<feature type="transmembrane region" description="Helical" evidence="6">
    <location>
        <begin position="192"/>
        <end position="215"/>
    </location>
</feature>
<gene>
    <name evidence="8" type="ORF">IAA04_06270</name>
</gene>
<dbReference type="EMBL" id="DWWL01000041">
    <property type="protein sequence ID" value="HJC47639.1"/>
    <property type="molecule type" value="Genomic_DNA"/>
</dbReference>
<comment type="caution">
    <text evidence="8">The sequence shown here is derived from an EMBL/GenBank/DDBJ whole genome shotgun (WGS) entry which is preliminary data.</text>
</comment>
<evidence type="ECO:0000256" key="4">
    <source>
        <dbReference type="ARBA" id="ARBA00022989"/>
    </source>
</evidence>
<dbReference type="InterPro" id="IPR011701">
    <property type="entry name" value="MFS"/>
</dbReference>
<feature type="transmembrane region" description="Helical" evidence="6">
    <location>
        <begin position="487"/>
        <end position="505"/>
    </location>
</feature>
<feature type="transmembrane region" description="Helical" evidence="6">
    <location>
        <begin position="296"/>
        <end position="317"/>
    </location>
</feature>
<evidence type="ECO:0000256" key="6">
    <source>
        <dbReference type="SAM" id="Phobius"/>
    </source>
</evidence>
<feature type="transmembrane region" description="Helical" evidence="6">
    <location>
        <begin position="103"/>
        <end position="121"/>
    </location>
</feature>
<sequence length="513" mass="54639">MSEKNKIWTLAALFLGLLEILFIDAMSSIVGPAIVSDLGDTSLYAFMYTLTFLCNTLALPITSMLGNKSGRKYIIIAGVTVYGVSSILAGMAGSMMFHVIMRGLQGLGKGCILGNVLAFFGESLDEQGRAKAMGFYGTLTGIVFLIAPMVGGVIGDLLGWRLTFYLSVPLTVIVLAVLLLKMPNIQPKTEVASLDWIGTLFLSLLTIAIVMFFSWGGQTYSWLSVPVISSFAVFAIALVLFIRHINRCENPVLSPKLFKNREFILVILGVVLIGPTLYAVGSYLPMICQALVGTNAMMSGIVTAVKSAVQLVLGYAIGAYIGKTGKIKLVMIATSVVYAISNFMLGFASTPSDMLLLIVGILLSGLGTTTYSMVYTLHAQNELPKQLVGEATSAIQFLQSLSGTIGLSVVGMVLNTSFSSGLAHVIPEGLEALLPVEQLQSYMGTTLLTDTSVAAAAMEGLSSEGQTLFAQFINNIHAAYAGAMRNAFIVLGMLCAVTLVFSLMVHQSRKKTA</sequence>
<name>A0A9D2T6P2_9FIRM</name>
<feature type="transmembrane region" description="Helical" evidence="6">
    <location>
        <begin position="73"/>
        <end position="97"/>
    </location>
</feature>